<protein>
    <submittedName>
        <fullName evidence="6">ABC transporter substrate-binding protein</fullName>
    </submittedName>
</protein>
<dbReference type="InterPro" id="IPR051010">
    <property type="entry name" value="BCAA_transport"/>
</dbReference>
<gene>
    <name evidence="6" type="ORF">H8705_05860</name>
</gene>
<feature type="domain" description="Leucine-binding protein" evidence="5">
    <location>
        <begin position="57"/>
        <end position="406"/>
    </location>
</feature>
<dbReference type="Gene3D" id="3.40.50.2300">
    <property type="match status" value="2"/>
</dbReference>
<dbReference type="PANTHER" id="PTHR30483">
    <property type="entry name" value="LEUCINE-SPECIFIC-BINDING PROTEIN"/>
    <property type="match status" value="1"/>
</dbReference>
<feature type="region of interest" description="Disordered" evidence="3">
    <location>
        <begin position="26"/>
        <end position="49"/>
    </location>
</feature>
<name>A0A926IHG2_9FIRM</name>
<proteinExistence type="inferred from homology"/>
<dbReference type="InterPro" id="IPR028082">
    <property type="entry name" value="Peripla_BP_I"/>
</dbReference>
<dbReference type="AlphaFoldDB" id="A0A926IHG2"/>
<dbReference type="Proteomes" id="UP000623678">
    <property type="component" value="Unassembled WGS sequence"/>
</dbReference>
<evidence type="ECO:0000313" key="7">
    <source>
        <dbReference type="Proteomes" id="UP000623678"/>
    </source>
</evidence>
<evidence type="ECO:0000313" key="6">
    <source>
        <dbReference type="EMBL" id="MBC8585105.1"/>
    </source>
</evidence>
<evidence type="ECO:0000256" key="2">
    <source>
        <dbReference type="ARBA" id="ARBA00022729"/>
    </source>
</evidence>
<dbReference type="PROSITE" id="PS51257">
    <property type="entry name" value="PROKAR_LIPOPROTEIN"/>
    <property type="match status" value="1"/>
</dbReference>
<dbReference type="RefSeq" id="WP_262394884.1">
    <property type="nucleotide sequence ID" value="NZ_JACRTD010000003.1"/>
</dbReference>
<evidence type="ECO:0000256" key="4">
    <source>
        <dbReference type="SAM" id="SignalP"/>
    </source>
</evidence>
<evidence type="ECO:0000259" key="5">
    <source>
        <dbReference type="Pfam" id="PF13458"/>
    </source>
</evidence>
<evidence type="ECO:0000256" key="1">
    <source>
        <dbReference type="ARBA" id="ARBA00010062"/>
    </source>
</evidence>
<dbReference type="EMBL" id="JACRTD010000003">
    <property type="protein sequence ID" value="MBC8585105.1"/>
    <property type="molecule type" value="Genomic_DNA"/>
</dbReference>
<dbReference type="PANTHER" id="PTHR30483:SF6">
    <property type="entry name" value="PERIPLASMIC BINDING PROTEIN OF ABC TRANSPORTER FOR NATURAL AMINO ACIDS"/>
    <property type="match status" value="1"/>
</dbReference>
<comment type="similarity">
    <text evidence="1">Belongs to the leucine-binding protein family.</text>
</comment>
<keyword evidence="7" id="KW-1185">Reference proteome</keyword>
<organism evidence="6 7">
    <name type="scientific">Youxingia wuxianensis</name>
    <dbReference type="NCBI Taxonomy" id="2763678"/>
    <lineage>
        <taxon>Bacteria</taxon>
        <taxon>Bacillati</taxon>
        <taxon>Bacillota</taxon>
        <taxon>Clostridia</taxon>
        <taxon>Eubacteriales</taxon>
        <taxon>Oscillospiraceae</taxon>
        <taxon>Youxingia</taxon>
    </lineage>
</organism>
<feature type="signal peptide" evidence="4">
    <location>
        <begin position="1"/>
        <end position="19"/>
    </location>
</feature>
<reference evidence="6" key="1">
    <citation type="submission" date="2020-08" db="EMBL/GenBank/DDBJ databases">
        <title>Genome public.</title>
        <authorList>
            <person name="Liu C."/>
            <person name="Sun Q."/>
        </authorList>
    </citation>
    <scope>NUCLEOTIDE SEQUENCE</scope>
    <source>
        <strain evidence="6">NSJ-64</strain>
    </source>
</reference>
<dbReference type="CDD" id="cd06347">
    <property type="entry name" value="PBP1_ABC_LivK_ligand_binding-like"/>
    <property type="match status" value="1"/>
</dbReference>
<dbReference type="Pfam" id="PF13458">
    <property type="entry name" value="Peripla_BP_6"/>
    <property type="match status" value="1"/>
</dbReference>
<comment type="caution">
    <text evidence="6">The sequence shown here is derived from an EMBL/GenBank/DDBJ whole genome shotgun (WGS) entry which is preliminary data.</text>
</comment>
<feature type="chain" id="PRO_5038526572" evidence="4">
    <location>
        <begin position="20"/>
        <end position="418"/>
    </location>
</feature>
<dbReference type="SUPFAM" id="SSF53822">
    <property type="entry name" value="Periplasmic binding protein-like I"/>
    <property type="match status" value="1"/>
</dbReference>
<accession>A0A926IHG2</accession>
<dbReference type="InterPro" id="IPR028081">
    <property type="entry name" value="Leu-bd"/>
</dbReference>
<keyword evidence="2 4" id="KW-0732">Signal</keyword>
<evidence type="ECO:0000256" key="3">
    <source>
        <dbReference type="SAM" id="MobiDB-lite"/>
    </source>
</evidence>
<sequence>MKRILAIVLAMVLALGLMAGCGDSSNGNDASAPAADNGASASDAPADDGAASSDKVIKIGVFEPITGENGGGGFQEVLGVRYANQVVPTVDIGGETYSIELVEVDNKSDKTEAVTAAQSLMSSGVAVVLGSYGSGVSIAAGEIFAENQIPAIGCSCTNPQVTLGNDFYFRVCFLDPFQGTVMANYASQEGATKAAVITQLGDDYSSGLGNFFLKAFKELGGEIVAEEQFQTNQTDFKAILTNIKAAEPDVIFAPSSIATAPLLIKQARELGITAKIMAGDTWENATIIENAGEDAEGIVISTFFDENDSANTTAADFVKGFKEFLNATPDYLSKNGGDGVAAVSALGYDAYMAAIEAIKAADSTDPVAIRDALKTVELNGVTGSITFDENGDANKDMAFIKTVEGGEFKFLKTVTISE</sequence>